<proteinExistence type="predicted"/>
<dbReference type="AlphaFoldDB" id="A0A1G2HJZ6"/>
<accession>A0A1G2HJZ6</accession>
<name>A0A1G2HJZ6_9BACT</name>
<dbReference type="Proteomes" id="UP000177190">
    <property type="component" value="Unassembled WGS sequence"/>
</dbReference>
<sequence>MQNQKGIFPPQRDHARGVTTIAGITIFVVVAVFAFGGVFAYEYYLKSQIPNPNDQQNLNNQNQTACTMEAKVCPDGSSVGRTGPNCEFTECPDQTAGWKTYTNSEYGFEFKYPRDYKSQEIPTDSPTGLSINLPRGNTIVHEINNAIININLPDDCMFSSSALEDKNMLSFIETKKIKGINFYHYINYKSMSEYLGGYCGMSAGCWYHDIYRTFYNGKCYEMAYDRSDRVFYGVDEYRGATQEEMNVPEVFDQIMSTFKFIN</sequence>
<protein>
    <submittedName>
        <fullName evidence="2">Uncharacterized protein</fullName>
    </submittedName>
</protein>
<feature type="transmembrane region" description="Helical" evidence="1">
    <location>
        <begin position="21"/>
        <end position="44"/>
    </location>
</feature>
<keyword evidence="1" id="KW-0812">Transmembrane</keyword>
<comment type="caution">
    <text evidence="2">The sequence shown here is derived from an EMBL/GenBank/DDBJ whole genome shotgun (WGS) entry which is preliminary data.</text>
</comment>
<keyword evidence="1" id="KW-0472">Membrane</keyword>
<keyword evidence="1" id="KW-1133">Transmembrane helix</keyword>
<evidence type="ECO:0000256" key="1">
    <source>
        <dbReference type="SAM" id="Phobius"/>
    </source>
</evidence>
<evidence type="ECO:0000313" key="2">
    <source>
        <dbReference type="EMBL" id="OGZ62806.1"/>
    </source>
</evidence>
<dbReference type="EMBL" id="MHOM01000050">
    <property type="protein sequence ID" value="OGZ62806.1"/>
    <property type="molecule type" value="Genomic_DNA"/>
</dbReference>
<dbReference type="STRING" id="1802200.A2812_00920"/>
<organism evidence="2 3">
    <name type="scientific">Candidatus Staskawiczbacteria bacterium RIFCSPHIGHO2_01_FULL_36_16</name>
    <dbReference type="NCBI Taxonomy" id="1802200"/>
    <lineage>
        <taxon>Bacteria</taxon>
        <taxon>Candidatus Staskawicziibacteriota</taxon>
    </lineage>
</organism>
<evidence type="ECO:0000313" key="3">
    <source>
        <dbReference type="Proteomes" id="UP000177190"/>
    </source>
</evidence>
<reference evidence="2 3" key="1">
    <citation type="journal article" date="2016" name="Nat. Commun.">
        <title>Thousands of microbial genomes shed light on interconnected biogeochemical processes in an aquifer system.</title>
        <authorList>
            <person name="Anantharaman K."/>
            <person name="Brown C.T."/>
            <person name="Hug L.A."/>
            <person name="Sharon I."/>
            <person name="Castelle C.J."/>
            <person name="Probst A.J."/>
            <person name="Thomas B.C."/>
            <person name="Singh A."/>
            <person name="Wilkins M.J."/>
            <person name="Karaoz U."/>
            <person name="Brodie E.L."/>
            <person name="Williams K.H."/>
            <person name="Hubbard S.S."/>
            <person name="Banfield J.F."/>
        </authorList>
    </citation>
    <scope>NUCLEOTIDE SEQUENCE [LARGE SCALE GENOMIC DNA]</scope>
</reference>
<gene>
    <name evidence="2" type="ORF">A2812_00920</name>
</gene>